<reference evidence="1 2" key="1">
    <citation type="submission" date="2023-08" db="EMBL/GenBank/DDBJ databases">
        <title>Nocardioides seae sp. nov., a bacterium isolated from a soil.</title>
        <authorList>
            <person name="Wang X."/>
        </authorList>
    </citation>
    <scope>NUCLEOTIDE SEQUENCE [LARGE SCALE GENOMIC DNA]</scope>
    <source>
        <strain evidence="1 2">YZH12</strain>
    </source>
</reference>
<dbReference type="RefSeq" id="WP_315735098.1">
    <property type="nucleotide sequence ID" value="NZ_JAVYII010000008.1"/>
</dbReference>
<keyword evidence="2" id="KW-1185">Reference proteome</keyword>
<organism evidence="1 2">
    <name type="scientific">Nocardioides imazamoxiresistens</name>
    <dbReference type="NCBI Taxonomy" id="3231893"/>
    <lineage>
        <taxon>Bacteria</taxon>
        <taxon>Bacillati</taxon>
        <taxon>Actinomycetota</taxon>
        <taxon>Actinomycetes</taxon>
        <taxon>Propionibacteriales</taxon>
        <taxon>Nocardioidaceae</taxon>
        <taxon>Nocardioides</taxon>
    </lineage>
</organism>
<accession>A0ABU3Q054</accession>
<evidence type="ECO:0008006" key="3">
    <source>
        <dbReference type="Google" id="ProtNLM"/>
    </source>
</evidence>
<gene>
    <name evidence="1" type="ORF">RDV89_17510</name>
</gene>
<dbReference type="EMBL" id="JAVYII010000008">
    <property type="protein sequence ID" value="MDT9594890.1"/>
    <property type="molecule type" value="Genomic_DNA"/>
</dbReference>
<protein>
    <recommendedName>
        <fullName evidence="3">Sigma-70 family RNA polymerase sigma factor</fullName>
    </recommendedName>
</protein>
<proteinExistence type="predicted"/>
<sequence>MPRQRTPSLRTTSNWFNPSTHPLLARLPEHLDRTDAWSRWTNLDSRLAAFADLDNLLQYDSASPARYGAVAALVGIASRRGHDDDDAALAVVAVLANGVGATAYRLRDRCGLDDVIATTWERAKTAEPNPGPRAADFLLRRVHAQLVAETASLVADRDAESLEQLEFDIAELGEWDETFFDEPIADVVDLLAWAKAQQILRPLELAVLTELLDLERAGMRRAERNEIVASRAGISSRTVFRVEARAIAALRSAVEVSEELNSGWAA</sequence>
<name>A0ABU3Q054_9ACTN</name>
<evidence type="ECO:0000313" key="2">
    <source>
        <dbReference type="Proteomes" id="UP001268542"/>
    </source>
</evidence>
<evidence type="ECO:0000313" key="1">
    <source>
        <dbReference type="EMBL" id="MDT9594890.1"/>
    </source>
</evidence>
<comment type="caution">
    <text evidence="1">The sequence shown here is derived from an EMBL/GenBank/DDBJ whole genome shotgun (WGS) entry which is preliminary data.</text>
</comment>
<dbReference type="Proteomes" id="UP001268542">
    <property type="component" value="Unassembled WGS sequence"/>
</dbReference>